<dbReference type="RefSeq" id="WP_182844324.1">
    <property type="nucleotide sequence ID" value="NZ_BAAALP010000014.1"/>
</dbReference>
<sequence>MNRATAAVGALALAAFCFGTAESLPIGLLGLIAEGLDTDPTRVGLLVTGYGLTVAVVSVPLVRLAGRMPRRTLLVGVLAAFALATVWSAVATGYWTLLGARLLTALAHAVFWPVAVVAAAGLVAPGRRGRAAAFVFGGGSLAVVLGVPAGTWLGQQAGWRAAFAVLSVLGAVALAAVVALLRPGATGPGDVACGTEPSRRGYLLLVTVTALGVGGVFSLFTYVTDLLTRDSGYPDAALGPLLALNGAADIAGLVFAGAVVDRGPRALLGGSLALLSAALLGMAAFGTDPVAAAVLLALLGFGLPGLATAMQARAMQTAPGDTAVASAGASAAFNVGIGGGALVGGLVLPVAGARGAALAGGLLAVAASAMVVGEQALGRRGVAARRAAVGSGIESVRQGTVRGQDQ</sequence>
<keyword evidence="3 6" id="KW-0812">Transmembrane</keyword>
<feature type="domain" description="Major facilitator superfamily (MFS) profile" evidence="7">
    <location>
        <begin position="7"/>
        <end position="379"/>
    </location>
</feature>
<dbReference type="SUPFAM" id="SSF103473">
    <property type="entry name" value="MFS general substrate transporter"/>
    <property type="match status" value="1"/>
</dbReference>
<protein>
    <submittedName>
        <fullName evidence="8">DHA1 family inner membrane transport protein</fullName>
    </submittedName>
</protein>
<evidence type="ECO:0000259" key="7">
    <source>
        <dbReference type="PROSITE" id="PS50850"/>
    </source>
</evidence>
<dbReference type="InterPro" id="IPR011701">
    <property type="entry name" value="MFS"/>
</dbReference>
<dbReference type="Gene3D" id="1.20.1250.20">
    <property type="entry name" value="MFS general substrate transporter like domains"/>
    <property type="match status" value="1"/>
</dbReference>
<dbReference type="EMBL" id="JACJIA010000004">
    <property type="protein sequence ID" value="MBA8952044.1"/>
    <property type="molecule type" value="Genomic_DNA"/>
</dbReference>
<dbReference type="PROSITE" id="PS50850">
    <property type="entry name" value="MFS"/>
    <property type="match status" value="1"/>
</dbReference>
<dbReference type="InterPro" id="IPR020846">
    <property type="entry name" value="MFS_dom"/>
</dbReference>
<evidence type="ECO:0000256" key="2">
    <source>
        <dbReference type="ARBA" id="ARBA00022475"/>
    </source>
</evidence>
<feature type="transmembrane region" description="Helical" evidence="6">
    <location>
        <begin position="159"/>
        <end position="181"/>
    </location>
</feature>
<feature type="transmembrane region" description="Helical" evidence="6">
    <location>
        <begin position="331"/>
        <end position="351"/>
    </location>
</feature>
<dbReference type="Pfam" id="PF07690">
    <property type="entry name" value="MFS_1"/>
    <property type="match status" value="1"/>
</dbReference>
<feature type="transmembrane region" description="Helical" evidence="6">
    <location>
        <begin position="291"/>
        <end position="310"/>
    </location>
</feature>
<dbReference type="InterPro" id="IPR036259">
    <property type="entry name" value="MFS_trans_sf"/>
</dbReference>
<reference evidence="8 9" key="1">
    <citation type="submission" date="2020-08" db="EMBL/GenBank/DDBJ databases">
        <title>Genomic Encyclopedia of Type Strains, Phase IV (KMG-IV): sequencing the most valuable type-strain genomes for metagenomic binning, comparative biology and taxonomic classification.</title>
        <authorList>
            <person name="Goeker M."/>
        </authorList>
    </citation>
    <scope>NUCLEOTIDE SEQUENCE [LARGE SCALE GENOMIC DNA]</scope>
    <source>
        <strain evidence="8 9">DSM 44197</strain>
    </source>
</reference>
<evidence type="ECO:0000313" key="8">
    <source>
        <dbReference type="EMBL" id="MBA8952044.1"/>
    </source>
</evidence>
<evidence type="ECO:0000256" key="5">
    <source>
        <dbReference type="ARBA" id="ARBA00023136"/>
    </source>
</evidence>
<dbReference type="GO" id="GO:0005886">
    <property type="term" value="C:plasma membrane"/>
    <property type="evidence" value="ECO:0007669"/>
    <property type="project" value="UniProtKB-SubCell"/>
</dbReference>
<feature type="transmembrane region" description="Helical" evidence="6">
    <location>
        <begin position="73"/>
        <end position="96"/>
    </location>
</feature>
<comment type="caution">
    <text evidence="8">The sequence shown here is derived from an EMBL/GenBank/DDBJ whole genome shotgun (WGS) entry which is preliminary data.</text>
</comment>
<keyword evidence="5 6" id="KW-0472">Membrane</keyword>
<keyword evidence="9" id="KW-1185">Reference proteome</keyword>
<organism evidence="8 9">
    <name type="scientific">Actinomadura namibiensis</name>
    <dbReference type="NCBI Taxonomy" id="182080"/>
    <lineage>
        <taxon>Bacteria</taxon>
        <taxon>Bacillati</taxon>
        <taxon>Actinomycetota</taxon>
        <taxon>Actinomycetes</taxon>
        <taxon>Streptosporangiales</taxon>
        <taxon>Thermomonosporaceae</taxon>
        <taxon>Actinomadura</taxon>
    </lineage>
</organism>
<dbReference type="GO" id="GO:0022857">
    <property type="term" value="F:transmembrane transporter activity"/>
    <property type="evidence" value="ECO:0007669"/>
    <property type="project" value="InterPro"/>
</dbReference>
<feature type="transmembrane region" description="Helical" evidence="6">
    <location>
        <begin position="236"/>
        <end position="259"/>
    </location>
</feature>
<feature type="transmembrane region" description="Helical" evidence="6">
    <location>
        <begin position="47"/>
        <end position="66"/>
    </location>
</feature>
<feature type="transmembrane region" description="Helical" evidence="6">
    <location>
        <begin position="102"/>
        <end position="124"/>
    </location>
</feature>
<evidence type="ECO:0000256" key="1">
    <source>
        <dbReference type="ARBA" id="ARBA00004651"/>
    </source>
</evidence>
<keyword evidence="4 6" id="KW-1133">Transmembrane helix</keyword>
<feature type="transmembrane region" description="Helical" evidence="6">
    <location>
        <begin position="266"/>
        <end position="285"/>
    </location>
</feature>
<evidence type="ECO:0000256" key="3">
    <source>
        <dbReference type="ARBA" id="ARBA00022692"/>
    </source>
</evidence>
<feature type="transmembrane region" description="Helical" evidence="6">
    <location>
        <begin position="357"/>
        <end position="377"/>
    </location>
</feature>
<feature type="transmembrane region" description="Helical" evidence="6">
    <location>
        <begin position="202"/>
        <end position="224"/>
    </location>
</feature>
<evidence type="ECO:0000256" key="4">
    <source>
        <dbReference type="ARBA" id="ARBA00022989"/>
    </source>
</evidence>
<evidence type="ECO:0000313" key="9">
    <source>
        <dbReference type="Proteomes" id="UP000572680"/>
    </source>
</evidence>
<dbReference type="PANTHER" id="PTHR43124:SF3">
    <property type="entry name" value="CHLORAMPHENICOL EFFLUX PUMP RV0191"/>
    <property type="match status" value="1"/>
</dbReference>
<name>A0A7W3LPT1_ACTNM</name>
<keyword evidence="2" id="KW-1003">Cell membrane</keyword>
<dbReference type="AlphaFoldDB" id="A0A7W3LPT1"/>
<dbReference type="CDD" id="cd17324">
    <property type="entry name" value="MFS_NepI_like"/>
    <property type="match status" value="1"/>
</dbReference>
<feature type="transmembrane region" description="Helical" evidence="6">
    <location>
        <begin position="131"/>
        <end position="153"/>
    </location>
</feature>
<dbReference type="InterPro" id="IPR050189">
    <property type="entry name" value="MFS_Efflux_Transporters"/>
</dbReference>
<accession>A0A7W3LPT1</accession>
<comment type="subcellular location">
    <subcellularLocation>
        <location evidence="1">Cell membrane</location>
        <topology evidence="1">Multi-pass membrane protein</topology>
    </subcellularLocation>
</comment>
<dbReference type="Proteomes" id="UP000572680">
    <property type="component" value="Unassembled WGS sequence"/>
</dbReference>
<gene>
    <name evidence="8" type="ORF">HNR61_003684</name>
</gene>
<proteinExistence type="predicted"/>
<evidence type="ECO:0000256" key="6">
    <source>
        <dbReference type="SAM" id="Phobius"/>
    </source>
</evidence>
<dbReference type="PANTHER" id="PTHR43124">
    <property type="entry name" value="PURINE EFFLUX PUMP PBUE"/>
    <property type="match status" value="1"/>
</dbReference>